<accession>A0A5S3QJG9</accession>
<protein>
    <submittedName>
        <fullName evidence="1">Uncharacterized protein</fullName>
    </submittedName>
</protein>
<gene>
    <name evidence="1" type="ORF">FFL34_06930</name>
</gene>
<proteinExistence type="predicted"/>
<sequence length="76" mass="8691">MKQYYMVRTSDEKDEELGVVDALSLEEAHAIAKVRYQGKMNSGESLHVFQANEPLTFDAKNRFVFPAGEMMSVTRF</sequence>
<dbReference type="EMBL" id="VCIA01000001">
    <property type="protein sequence ID" value="TMN21877.1"/>
    <property type="molecule type" value="Genomic_DNA"/>
</dbReference>
<organism evidence="1 2">
    <name type="scientific">Lentibacillus cibarius</name>
    <dbReference type="NCBI Taxonomy" id="2583219"/>
    <lineage>
        <taxon>Bacteria</taxon>
        <taxon>Bacillati</taxon>
        <taxon>Bacillota</taxon>
        <taxon>Bacilli</taxon>
        <taxon>Bacillales</taxon>
        <taxon>Bacillaceae</taxon>
        <taxon>Lentibacillus</taxon>
    </lineage>
</organism>
<dbReference type="RefSeq" id="WP_138602709.1">
    <property type="nucleotide sequence ID" value="NZ_VCIA01000001.1"/>
</dbReference>
<reference evidence="1 2" key="1">
    <citation type="submission" date="2019-05" db="EMBL/GenBank/DDBJ databases">
        <title>Genomic analysis of Lentibacillus sp. NKC220-2.</title>
        <authorList>
            <person name="Oh Y.J."/>
        </authorList>
    </citation>
    <scope>NUCLEOTIDE SEQUENCE [LARGE SCALE GENOMIC DNA]</scope>
    <source>
        <strain evidence="1 2">NKC220-2</strain>
    </source>
</reference>
<evidence type="ECO:0000313" key="2">
    <source>
        <dbReference type="Proteomes" id="UP000306980"/>
    </source>
</evidence>
<name>A0A5S3QJG9_9BACI</name>
<dbReference type="Proteomes" id="UP000306980">
    <property type="component" value="Unassembled WGS sequence"/>
</dbReference>
<evidence type="ECO:0000313" key="1">
    <source>
        <dbReference type="EMBL" id="TMN21877.1"/>
    </source>
</evidence>
<dbReference type="AlphaFoldDB" id="A0A5S3QJG9"/>
<dbReference type="OrthoDB" id="2971088at2"/>
<comment type="caution">
    <text evidence="1">The sequence shown here is derived from an EMBL/GenBank/DDBJ whole genome shotgun (WGS) entry which is preliminary data.</text>
</comment>